<reference evidence="5" key="2">
    <citation type="submission" date="2019-02" db="EMBL/GenBank/DDBJ databases">
        <title>Granulicella sibirica sp. nov., a psychrotolerant acidobacterium isolated from an organic soil layer in forested tundra, West Siberia.</title>
        <authorList>
            <person name="Oshkin I.Y."/>
            <person name="Kulichevskaya I.S."/>
            <person name="Rijpstra W.I.C."/>
            <person name="Sinninghe Damste J.S."/>
            <person name="Rakitin A.L."/>
            <person name="Ravin N.V."/>
            <person name="Dedysh S.N."/>
        </authorList>
    </citation>
    <scope>NUCLEOTIDE SEQUENCE [LARGE SCALE GENOMIC DNA]</scope>
    <source>
        <strain evidence="5">AF10</strain>
    </source>
</reference>
<dbReference type="InterPro" id="IPR000014">
    <property type="entry name" value="PAS"/>
</dbReference>
<dbReference type="NCBIfam" id="TIGR00229">
    <property type="entry name" value="sensory_box"/>
    <property type="match status" value="3"/>
</dbReference>
<dbReference type="SMART" id="SM00086">
    <property type="entry name" value="PAC"/>
    <property type="match status" value="2"/>
</dbReference>
<feature type="domain" description="PAC" evidence="2">
    <location>
        <begin position="605"/>
        <end position="658"/>
    </location>
</feature>
<dbReference type="EMBL" id="RDSM01000001">
    <property type="protein sequence ID" value="RXH58238.1"/>
    <property type="molecule type" value="Genomic_DNA"/>
</dbReference>
<dbReference type="InterPro" id="IPR001610">
    <property type="entry name" value="PAC"/>
</dbReference>
<dbReference type="CDD" id="cd00130">
    <property type="entry name" value="PAS"/>
    <property type="match status" value="1"/>
</dbReference>
<proteinExistence type="predicted"/>
<dbReference type="PANTHER" id="PTHR44757">
    <property type="entry name" value="DIGUANYLATE CYCLASE DGCP"/>
    <property type="match status" value="1"/>
</dbReference>
<dbReference type="InterPro" id="IPR013655">
    <property type="entry name" value="PAS_fold_3"/>
</dbReference>
<dbReference type="RefSeq" id="WP_128912265.1">
    <property type="nucleotide sequence ID" value="NZ_RDSM01000001.1"/>
</dbReference>
<dbReference type="InterPro" id="IPR035965">
    <property type="entry name" value="PAS-like_dom_sf"/>
</dbReference>
<dbReference type="InterPro" id="IPR013656">
    <property type="entry name" value="PAS_4"/>
</dbReference>
<dbReference type="Pfam" id="PF08447">
    <property type="entry name" value="PAS_3"/>
    <property type="match status" value="1"/>
</dbReference>
<evidence type="ECO:0000313" key="4">
    <source>
        <dbReference type="EMBL" id="RXH58238.1"/>
    </source>
</evidence>
<protein>
    <submittedName>
        <fullName evidence="4">Diguanylate cyclase/phosphodiesterase (GGDEF &amp; EAL domains) with PAS/PAC sensor(S)</fullName>
    </submittedName>
</protein>
<evidence type="ECO:0000313" key="5">
    <source>
        <dbReference type="Proteomes" id="UP000289437"/>
    </source>
</evidence>
<evidence type="ECO:0000259" key="1">
    <source>
        <dbReference type="PROSITE" id="PS50112"/>
    </source>
</evidence>
<dbReference type="SUPFAM" id="SSF141868">
    <property type="entry name" value="EAL domain-like"/>
    <property type="match status" value="1"/>
</dbReference>
<dbReference type="Pfam" id="PF08448">
    <property type="entry name" value="PAS_4"/>
    <property type="match status" value="1"/>
</dbReference>
<dbReference type="SMART" id="SM00052">
    <property type="entry name" value="EAL"/>
    <property type="match status" value="1"/>
</dbReference>
<dbReference type="Pfam" id="PF13426">
    <property type="entry name" value="PAS_9"/>
    <property type="match status" value="1"/>
</dbReference>
<dbReference type="Gene3D" id="3.30.450.20">
    <property type="entry name" value="PAS domain"/>
    <property type="match status" value="3"/>
</dbReference>
<dbReference type="CDD" id="cd01948">
    <property type="entry name" value="EAL"/>
    <property type="match status" value="1"/>
</dbReference>
<dbReference type="Gene3D" id="3.20.20.450">
    <property type="entry name" value="EAL domain"/>
    <property type="match status" value="1"/>
</dbReference>
<organism evidence="4 5">
    <name type="scientific">Granulicella sibirica</name>
    <dbReference type="NCBI Taxonomy" id="2479048"/>
    <lineage>
        <taxon>Bacteria</taxon>
        <taxon>Pseudomonadati</taxon>
        <taxon>Acidobacteriota</taxon>
        <taxon>Terriglobia</taxon>
        <taxon>Terriglobales</taxon>
        <taxon>Acidobacteriaceae</taxon>
        <taxon>Granulicella</taxon>
    </lineage>
</organism>
<feature type="domain" description="PAC" evidence="2">
    <location>
        <begin position="347"/>
        <end position="400"/>
    </location>
</feature>
<dbReference type="PANTHER" id="PTHR44757:SF2">
    <property type="entry name" value="BIOFILM ARCHITECTURE MAINTENANCE PROTEIN MBAA"/>
    <property type="match status" value="1"/>
</dbReference>
<evidence type="ECO:0000259" key="2">
    <source>
        <dbReference type="PROSITE" id="PS50113"/>
    </source>
</evidence>
<keyword evidence="5" id="KW-1185">Reference proteome</keyword>
<accession>A0A4Q0T7Y4</accession>
<reference evidence="4 5" key="1">
    <citation type="submission" date="2018-11" db="EMBL/GenBank/DDBJ databases">
        <authorList>
            <person name="Mardanov A.V."/>
            <person name="Ravin N.V."/>
            <person name="Dedysh S.N."/>
        </authorList>
    </citation>
    <scope>NUCLEOTIDE SEQUENCE [LARGE SCALE GENOMIC DNA]</scope>
    <source>
        <strain evidence="4 5">AF10</strain>
    </source>
</reference>
<dbReference type="OrthoDB" id="9759607at2"/>
<sequence length="680" mass="75200">MLISNDDVRRGIENDEFVPFFQPLVTLRTGELAGFEVLARWHHPTAGVLSPDRFIPIAEQNGWIDALTKRLMQKAFEAGKLIPEPLTLAFNVSPLQLHDLDLPKRIQSAAEDLGFPLQRIVIEVTESAVVDNVERAQTISNELKALGCKIALDDFGTGYSSLLHLQSLPFDELKVDRSFVGSMIQRRESRKIVAAVVGLGQSLGLTTVAEGIETREQAEMLLWLGCELGQGWLFGRPIPAEDLPTTVEMPREKISFNHSPGLWGGLAGNALPSQRLAHLQAVYDGAPVGLALLDRNLRYVTLNQRLADMNGASVEEHLRRPVAEMVPKAFHHFEAFMRRSLEGEVITGVEARRPAGPGQGDRDYLLSYQPVRDEGAEVVGVSVAVVDITDRKAAEAALRESEDHHRHMVELNPQIPWVLDAKGNAMAISPRWEQVTGMNAATAEGKGFLEAIHSEDRPSVENVIATSIRSGDPIDVECRILCRNNRWRWIRSRGAARRDASGIIIRWYGSVDDIDDQKKAEEALRKSEAQLKAIFNSVPVAILLAAEPDGRLSLSNPEASRIFRYPAPSRHIIENYAQWGAIRVNGRRLECGEYPLARALRGQKTSIEKALCLRADGTEAWVSLLGAPIVRGDGSVQGAVVVVQDIDEIKRERERLLTLAEALIKELKGQTSSARLEAEL</sequence>
<comment type="caution">
    <text evidence="4">The sequence shown here is derived from an EMBL/GenBank/DDBJ whole genome shotgun (WGS) entry which is preliminary data.</text>
</comment>
<dbReference type="InterPro" id="IPR000700">
    <property type="entry name" value="PAS-assoc_C"/>
</dbReference>
<dbReference type="Pfam" id="PF00563">
    <property type="entry name" value="EAL"/>
    <property type="match status" value="1"/>
</dbReference>
<dbReference type="SMART" id="SM00091">
    <property type="entry name" value="PAS"/>
    <property type="match status" value="3"/>
</dbReference>
<dbReference type="AlphaFoldDB" id="A0A4Q0T7Y4"/>
<feature type="domain" description="PAC" evidence="2">
    <location>
        <begin position="474"/>
        <end position="526"/>
    </location>
</feature>
<name>A0A4Q0T7Y4_9BACT</name>
<dbReference type="InterPro" id="IPR001633">
    <property type="entry name" value="EAL_dom"/>
</dbReference>
<dbReference type="PROSITE" id="PS50113">
    <property type="entry name" value="PAC"/>
    <property type="match status" value="3"/>
</dbReference>
<feature type="domain" description="PAS" evidence="1">
    <location>
        <begin position="401"/>
        <end position="471"/>
    </location>
</feature>
<dbReference type="InterPro" id="IPR052155">
    <property type="entry name" value="Biofilm_reg_signaling"/>
</dbReference>
<dbReference type="InterPro" id="IPR035919">
    <property type="entry name" value="EAL_sf"/>
</dbReference>
<evidence type="ECO:0000259" key="3">
    <source>
        <dbReference type="PROSITE" id="PS50883"/>
    </source>
</evidence>
<dbReference type="SUPFAM" id="SSF55785">
    <property type="entry name" value="PYP-like sensor domain (PAS domain)"/>
    <property type="match status" value="3"/>
</dbReference>
<gene>
    <name evidence="4" type="ORF">GRAN_1548</name>
</gene>
<dbReference type="PROSITE" id="PS50112">
    <property type="entry name" value="PAS"/>
    <property type="match status" value="1"/>
</dbReference>
<dbReference type="PROSITE" id="PS50883">
    <property type="entry name" value="EAL"/>
    <property type="match status" value="1"/>
</dbReference>
<dbReference type="Proteomes" id="UP000289437">
    <property type="component" value="Unassembled WGS sequence"/>
</dbReference>
<feature type="domain" description="EAL" evidence="3">
    <location>
        <begin position="1"/>
        <end position="251"/>
    </location>
</feature>